<dbReference type="PANTHER" id="PTHR37984">
    <property type="entry name" value="PROTEIN CBG26694"/>
    <property type="match status" value="1"/>
</dbReference>
<dbReference type="EMBL" id="JBANAX010000155">
    <property type="protein sequence ID" value="KAL1220396.1"/>
    <property type="molecule type" value="Genomic_DNA"/>
</dbReference>
<gene>
    <name evidence="20" type="ORF">V5N11_006019</name>
</gene>
<dbReference type="PROSITE" id="PS50013">
    <property type="entry name" value="CHROMO_2"/>
    <property type="match status" value="1"/>
</dbReference>
<dbReference type="Gene3D" id="3.30.70.270">
    <property type="match status" value="2"/>
</dbReference>
<evidence type="ECO:0000256" key="3">
    <source>
        <dbReference type="ARBA" id="ARBA00022695"/>
    </source>
</evidence>
<dbReference type="InterPro" id="IPR036397">
    <property type="entry name" value="RNaseH_sf"/>
</dbReference>
<dbReference type="GO" id="GO:0003677">
    <property type="term" value="F:DNA binding"/>
    <property type="evidence" value="ECO:0007669"/>
    <property type="project" value="UniProtKB-KW"/>
</dbReference>
<evidence type="ECO:0000259" key="17">
    <source>
        <dbReference type="PROSITE" id="PS50013"/>
    </source>
</evidence>
<dbReference type="GO" id="GO:0003887">
    <property type="term" value="F:DNA-directed DNA polymerase activity"/>
    <property type="evidence" value="ECO:0007669"/>
    <property type="project" value="UniProtKB-KW"/>
</dbReference>
<dbReference type="GO" id="GO:0046872">
    <property type="term" value="F:metal ion binding"/>
    <property type="evidence" value="ECO:0007669"/>
    <property type="project" value="UniProtKB-KW"/>
</dbReference>
<keyword evidence="3" id="KW-0548">Nucleotidyltransferase</keyword>
<dbReference type="InterPro" id="IPR016197">
    <property type="entry name" value="Chromo-like_dom_sf"/>
</dbReference>
<dbReference type="Pfam" id="PF24626">
    <property type="entry name" value="SH3_Tf2-1"/>
    <property type="match status" value="1"/>
</dbReference>
<evidence type="ECO:0000256" key="1">
    <source>
        <dbReference type="ARBA" id="ARBA00022670"/>
    </source>
</evidence>
<feature type="domain" description="Chromo" evidence="17">
    <location>
        <begin position="1279"/>
        <end position="1312"/>
    </location>
</feature>
<dbReference type="FunFam" id="3.30.70.270:FF:000020">
    <property type="entry name" value="Transposon Tf2-6 polyprotein-like Protein"/>
    <property type="match status" value="1"/>
</dbReference>
<keyword evidence="14" id="KW-0233">DNA recombination</keyword>
<dbReference type="FunFam" id="3.10.10.10:FF:000007">
    <property type="entry name" value="Retrovirus-related Pol polyprotein from transposon 17.6-like Protein"/>
    <property type="match status" value="1"/>
</dbReference>
<keyword evidence="7" id="KW-0255">Endonuclease</keyword>
<name>A0ABD1BTC9_CARAN</name>
<evidence type="ECO:0000256" key="7">
    <source>
        <dbReference type="ARBA" id="ARBA00022759"/>
    </source>
</evidence>
<dbReference type="InterPro" id="IPR000477">
    <property type="entry name" value="RT_dom"/>
</dbReference>
<dbReference type="GO" id="GO:0006310">
    <property type="term" value="P:DNA recombination"/>
    <property type="evidence" value="ECO:0007669"/>
    <property type="project" value="UniProtKB-KW"/>
</dbReference>
<dbReference type="InterPro" id="IPR000953">
    <property type="entry name" value="Chromo/chromo_shadow_dom"/>
</dbReference>
<dbReference type="InterPro" id="IPR041588">
    <property type="entry name" value="Integrase_H2C2"/>
</dbReference>
<dbReference type="Pfam" id="PF00078">
    <property type="entry name" value="RVT_1"/>
    <property type="match status" value="1"/>
</dbReference>
<dbReference type="SUPFAM" id="SSF50630">
    <property type="entry name" value="Acid proteases"/>
    <property type="match status" value="1"/>
</dbReference>
<dbReference type="GO" id="GO:0003964">
    <property type="term" value="F:RNA-directed DNA polymerase activity"/>
    <property type="evidence" value="ECO:0007669"/>
    <property type="project" value="UniProtKB-KW"/>
</dbReference>
<evidence type="ECO:0000256" key="15">
    <source>
        <dbReference type="ARBA" id="ARBA00023268"/>
    </source>
</evidence>
<dbReference type="InterPro" id="IPR041577">
    <property type="entry name" value="RT_RNaseH_2"/>
</dbReference>
<accession>A0ABD1BTC9</accession>
<dbReference type="GO" id="GO:0004190">
    <property type="term" value="F:aspartic-type endopeptidase activity"/>
    <property type="evidence" value="ECO:0007669"/>
    <property type="project" value="UniProtKB-KW"/>
</dbReference>
<dbReference type="Proteomes" id="UP001558713">
    <property type="component" value="Unassembled WGS sequence"/>
</dbReference>
<keyword evidence="15" id="KW-0511">Multifunctional enzyme</keyword>
<dbReference type="SUPFAM" id="SSF53098">
    <property type="entry name" value="Ribonuclease H-like"/>
    <property type="match status" value="1"/>
</dbReference>
<dbReference type="SUPFAM" id="SSF56672">
    <property type="entry name" value="DNA/RNA polymerases"/>
    <property type="match status" value="1"/>
</dbReference>
<evidence type="ECO:0000256" key="9">
    <source>
        <dbReference type="ARBA" id="ARBA00022842"/>
    </source>
</evidence>
<evidence type="ECO:0000256" key="6">
    <source>
        <dbReference type="ARBA" id="ARBA00022750"/>
    </source>
</evidence>
<dbReference type="FunFam" id="1.10.340.70:FF:000001">
    <property type="entry name" value="Retrovirus-related Pol polyprotein from transposon gypsy-like Protein"/>
    <property type="match status" value="1"/>
</dbReference>
<evidence type="ECO:0000256" key="2">
    <source>
        <dbReference type="ARBA" id="ARBA00022679"/>
    </source>
</evidence>
<evidence type="ECO:0000256" key="13">
    <source>
        <dbReference type="ARBA" id="ARBA00023125"/>
    </source>
</evidence>
<dbReference type="Gene3D" id="3.30.420.10">
    <property type="entry name" value="Ribonuclease H-like superfamily/Ribonuclease H"/>
    <property type="match status" value="1"/>
</dbReference>
<dbReference type="InterPro" id="IPR043502">
    <property type="entry name" value="DNA/RNA_pol_sf"/>
</dbReference>
<dbReference type="InterPro" id="IPR021109">
    <property type="entry name" value="Peptidase_aspartic_dom_sf"/>
</dbReference>
<dbReference type="InterPro" id="IPR056924">
    <property type="entry name" value="SH3_Tf2-1"/>
</dbReference>
<dbReference type="CDD" id="cd09274">
    <property type="entry name" value="RNase_HI_RT_Ty3"/>
    <property type="match status" value="1"/>
</dbReference>
<feature type="domain" description="Integrase catalytic" evidence="19">
    <location>
        <begin position="971"/>
        <end position="1135"/>
    </location>
</feature>
<evidence type="ECO:0000259" key="19">
    <source>
        <dbReference type="PROSITE" id="PS50994"/>
    </source>
</evidence>
<protein>
    <submittedName>
        <fullName evidence="20">Mitochondrial protein</fullName>
    </submittedName>
</protein>
<dbReference type="InterPro" id="IPR012337">
    <property type="entry name" value="RNaseH-like_sf"/>
</dbReference>
<keyword evidence="10" id="KW-0229">DNA integration</keyword>
<evidence type="ECO:0000256" key="4">
    <source>
        <dbReference type="ARBA" id="ARBA00022722"/>
    </source>
</evidence>
<dbReference type="Pfam" id="PF17921">
    <property type="entry name" value="Integrase_H2C2"/>
    <property type="match status" value="1"/>
</dbReference>
<keyword evidence="9" id="KW-0460">Magnesium</keyword>
<dbReference type="GO" id="GO:0004519">
    <property type="term" value="F:endonuclease activity"/>
    <property type="evidence" value="ECO:0007669"/>
    <property type="project" value="UniProtKB-KW"/>
</dbReference>
<dbReference type="PANTHER" id="PTHR37984:SF5">
    <property type="entry name" value="PROTEIN NYNRIN-LIKE"/>
    <property type="match status" value="1"/>
</dbReference>
<keyword evidence="6" id="KW-0064">Aspartyl protease</keyword>
<dbReference type="PROSITE" id="PS50878">
    <property type="entry name" value="RT_POL"/>
    <property type="match status" value="1"/>
</dbReference>
<dbReference type="PROSITE" id="PS50994">
    <property type="entry name" value="INTEGRASE"/>
    <property type="match status" value="1"/>
</dbReference>
<dbReference type="CDD" id="cd01647">
    <property type="entry name" value="RT_LTR"/>
    <property type="match status" value="1"/>
</dbReference>
<dbReference type="Pfam" id="PF08284">
    <property type="entry name" value="RVP_2"/>
    <property type="match status" value="1"/>
</dbReference>
<keyword evidence="5" id="KW-0479">Metal-binding</keyword>
<feature type="coiled-coil region" evidence="16">
    <location>
        <begin position="1156"/>
        <end position="1187"/>
    </location>
</feature>
<dbReference type="GO" id="GO:0015074">
    <property type="term" value="P:DNA integration"/>
    <property type="evidence" value="ECO:0007669"/>
    <property type="project" value="UniProtKB-KW"/>
</dbReference>
<keyword evidence="12" id="KW-0239">DNA-directed DNA polymerase</keyword>
<evidence type="ECO:0000313" key="21">
    <source>
        <dbReference type="Proteomes" id="UP001558713"/>
    </source>
</evidence>
<organism evidence="20 21">
    <name type="scientific">Cardamine amara subsp. amara</name>
    <dbReference type="NCBI Taxonomy" id="228776"/>
    <lineage>
        <taxon>Eukaryota</taxon>
        <taxon>Viridiplantae</taxon>
        <taxon>Streptophyta</taxon>
        <taxon>Embryophyta</taxon>
        <taxon>Tracheophyta</taxon>
        <taxon>Spermatophyta</taxon>
        <taxon>Magnoliopsida</taxon>
        <taxon>eudicotyledons</taxon>
        <taxon>Gunneridae</taxon>
        <taxon>Pentapetalae</taxon>
        <taxon>rosids</taxon>
        <taxon>malvids</taxon>
        <taxon>Brassicales</taxon>
        <taxon>Brassicaceae</taxon>
        <taxon>Cardamineae</taxon>
        <taxon>Cardamine</taxon>
    </lineage>
</organism>
<keyword evidence="13" id="KW-0238">DNA-binding</keyword>
<dbReference type="InterPro" id="IPR050951">
    <property type="entry name" value="Retrovirus_Pol_polyprotein"/>
</dbReference>
<dbReference type="CDD" id="cd00303">
    <property type="entry name" value="retropepsin_like"/>
    <property type="match status" value="1"/>
</dbReference>
<keyword evidence="16" id="KW-0175">Coiled coil</keyword>
<dbReference type="Gene3D" id="2.40.70.10">
    <property type="entry name" value="Acid Proteases"/>
    <property type="match status" value="1"/>
</dbReference>
<dbReference type="GO" id="GO:0006508">
    <property type="term" value="P:proteolysis"/>
    <property type="evidence" value="ECO:0007669"/>
    <property type="project" value="UniProtKB-KW"/>
</dbReference>
<evidence type="ECO:0000256" key="16">
    <source>
        <dbReference type="SAM" id="Coils"/>
    </source>
</evidence>
<dbReference type="Pfam" id="PF17919">
    <property type="entry name" value="RT_RNaseH_2"/>
    <property type="match status" value="1"/>
</dbReference>
<evidence type="ECO:0000256" key="11">
    <source>
        <dbReference type="ARBA" id="ARBA00022918"/>
    </source>
</evidence>
<dbReference type="InterPro" id="IPR001584">
    <property type="entry name" value="Integrase_cat-core"/>
</dbReference>
<evidence type="ECO:0000313" key="20">
    <source>
        <dbReference type="EMBL" id="KAL1220396.1"/>
    </source>
</evidence>
<reference evidence="20 21" key="1">
    <citation type="submission" date="2024-04" db="EMBL/GenBank/DDBJ databases">
        <title>Genome assembly C_amara_ONT_v2.</title>
        <authorList>
            <person name="Yant L."/>
            <person name="Moore C."/>
            <person name="Slenker M."/>
        </authorList>
    </citation>
    <scope>NUCLEOTIDE SEQUENCE [LARGE SCALE GENOMIC DNA]</scope>
    <source>
        <tissue evidence="20">Leaf</tissue>
    </source>
</reference>
<comment type="caution">
    <text evidence="20">The sequence shown here is derived from an EMBL/GenBank/DDBJ whole genome shotgun (WGS) entry which is preliminary data.</text>
</comment>
<sequence length="1359" mass="155097">MKQTGSIVDYVNEFEELSTVVKGVDEENLVHVFYLGLKPEMQEVIKIKEPHGLTEHFNAVMRMEDSAFCTSMASTTQHTQYRRTSYIPLKSSSQYNSYRTGIHQTNVETVKEGVKNSDTQKEKQIFVQSSQSDKQPWRSQHLGQMVSRLLPTEIAELRKKGMCFKCKGSWSRMHKCQNIELKVFTVLNGCEVEVIDEDWMDFYDEETGSVTEVVELSLMSMMGVPSFSTTKLWGTIGKVKIVVMLDSGATHNFINPSVVAKSKLRATHNKGMTIRLGTGITTTGSATCQNVPFVLQGVEFTADFIVLDLGDTDIILGIQWLRTLGKCGMDWETHELSFSYNGALVTLFGDPSFIDKGTSLQSLQPSVNYNAELFQLEVKDVQKQMPVQVEQLLDRYVSIFEEPTQLPPKRGHEHAINLIAGAGPISVRPYRYPQAYKEEMSKQVSTMLSSGIIRPSRSPYSSPVLLVKKKDASWRFCIDYRALNKVTVLDKLPIPMIDQLLDELHGANFFSKLDLRSGYHQICMEEKDIEKTAFRTADGHYEFLVMPFGLTNAPATFQALMNDVFRAFLGRFVLVFFDDILVYSSSIEEHVVHLQQVLEIFVQQKLLANKKKCLFGQAQVEYLGHIISQDGVATDPTKTDAMRLWPEPKTIKELRGFLGLTGYYRKFVQGYGVIARPLTDLLKKDQFEWSTRAQMAFTQLKEAMLSAPVLALPDFTELFIVESDASGYGLGAVLMQRQRPIAYFSSGLSARQQIKPIYERELMAIVLAIQKWRHYLVGRKFVVHTDQKSLKFLLEQKEVSMDYQRWLTKLLGYDFDILYKPGVENKAADGLSRIGPEPKLTLITSLMALTIPSCLQLQDILREVETDKFLTELKDKVRNGKEVKTGYKVVDGKLLYKNRLLISRSSVFIPTILKEYHDGLEGGHSGVLKTVKRIQRLFHWKKMIKDIQAYVAQCEVCQRHKYSTLSPAGLLQPLPIPNQIWEALSMDFIEGLPVSQGTNVILVVVDRLSKFAHFLKLKHPFTAQDVAKKFMDEVVRLHGFPSSIVSDRDRIFLSSFWKEMFKLAGTHLKYSTAFHPQSDGQTEVINRCLETFLRCFSSTHPKTWVKFLPWAELWYNTSFHTALGTTPFQVVYGRQAPSLLKYEEGSTTNFELEVMLKERDSMLLQIKEQLQKAQERMKNNADKHRRELEFKVGDKVFLKLRPYRQQSVSKRVYQKLAARYYGPFEVLARVGAVAYKLKLPDASRVHPVFHVSQLKPVMGTNHIVTDLPNSFSANEELIIEPASVLDTRYDTEGHLEALIAWTNLPDHENSWEKVTILIKQFPHLKLEDKLLIADGGIDRPIRVYTRKKKSRIEAEGLTS</sequence>
<evidence type="ECO:0000256" key="12">
    <source>
        <dbReference type="ARBA" id="ARBA00022932"/>
    </source>
</evidence>
<keyword evidence="8" id="KW-0378">Hydrolase</keyword>
<keyword evidence="2" id="KW-0808">Transferase</keyword>
<proteinExistence type="predicted"/>
<dbReference type="Gene3D" id="1.10.340.70">
    <property type="match status" value="1"/>
</dbReference>
<evidence type="ECO:0000256" key="10">
    <source>
        <dbReference type="ARBA" id="ARBA00022908"/>
    </source>
</evidence>
<dbReference type="Gene3D" id="3.10.10.10">
    <property type="entry name" value="HIV Type 1 Reverse Transcriptase, subunit A, domain 1"/>
    <property type="match status" value="1"/>
</dbReference>
<keyword evidence="11" id="KW-0695">RNA-directed DNA polymerase</keyword>
<dbReference type="Gene3D" id="3.10.20.370">
    <property type="match status" value="1"/>
</dbReference>
<keyword evidence="1" id="KW-0645">Protease</keyword>
<evidence type="ECO:0000256" key="8">
    <source>
        <dbReference type="ARBA" id="ARBA00022801"/>
    </source>
</evidence>
<feature type="domain" description="Reverse transcriptase" evidence="18">
    <location>
        <begin position="448"/>
        <end position="627"/>
    </location>
</feature>
<evidence type="ECO:0000256" key="14">
    <source>
        <dbReference type="ARBA" id="ARBA00023172"/>
    </source>
</evidence>
<dbReference type="FunFam" id="3.10.20.370:FF:000001">
    <property type="entry name" value="Retrovirus-related Pol polyprotein from transposon 17.6-like protein"/>
    <property type="match status" value="1"/>
</dbReference>
<evidence type="ECO:0000259" key="18">
    <source>
        <dbReference type="PROSITE" id="PS50878"/>
    </source>
</evidence>
<dbReference type="InterPro" id="IPR043128">
    <property type="entry name" value="Rev_trsase/Diguanyl_cyclase"/>
</dbReference>
<keyword evidence="4" id="KW-0540">Nuclease</keyword>
<dbReference type="SUPFAM" id="SSF54160">
    <property type="entry name" value="Chromo domain-like"/>
    <property type="match status" value="1"/>
</dbReference>
<evidence type="ECO:0000256" key="5">
    <source>
        <dbReference type="ARBA" id="ARBA00022723"/>
    </source>
</evidence>
<keyword evidence="21" id="KW-1185">Reference proteome</keyword>